<protein>
    <submittedName>
        <fullName evidence="2">ENTH/VHS</fullName>
    </submittedName>
</protein>
<dbReference type="PANTHER" id="PTHR21514:SF0">
    <property type="entry name" value="AP-4 COMPLEX ACCESSORY SUBUNIT TEPSIN"/>
    <property type="match status" value="1"/>
</dbReference>
<dbReference type="Gene3D" id="1.25.40.90">
    <property type="match status" value="1"/>
</dbReference>
<proteinExistence type="predicted"/>
<feature type="region of interest" description="Disordered" evidence="1">
    <location>
        <begin position="161"/>
        <end position="232"/>
    </location>
</feature>
<dbReference type="InterPro" id="IPR008942">
    <property type="entry name" value="ENTH_VHS"/>
</dbReference>
<dbReference type="PANTHER" id="PTHR21514">
    <property type="entry name" value="AP-4 COMPLEX ACCESSORY SUBUNIT TEPSIN"/>
    <property type="match status" value="1"/>
</dbReference>
<comment type="caution">
    <text evidence="2">The sequence shown here is derived from an EMBL/GenBank/DDBJ whole genome shotgun (WGS) entry which is preliminary data.</text>
</comment>
<reference evidence="3" key="1">
    <citation type="journal article" date="2006" name="Proc. Natl. Acad. Sci. U.S.A.">
        <title>Genome analysis of the smallest free-living eukaryote Ostreococcus tauri unveils many unique features.</title>
        <authorList>
            <person name="Derelle E."/>
            <person name="Ferraz C."/>
            <person name="Rombauts S."/>
            <person name="Rouze P."/>
            <person name="Worden A.Z."/>
            <person name="Robbens S."/>
            <person name="Partensky F."/>
            <person name="Degroeve S."/>
            <person name="Echeynie S."/>
            <person name="Cooke R."/>
            <person name="Saeys Y."/>
            <person name="Wuyts J."/>
            <person name="Jabbari K."/>
            <person name="Bowler C."/>
            <person name="Panaud O."/>
            <person name="Piegu B."/>
            <person name="Ball S.G."/>
            <person name="Ral J.-P."/>
            <person name="Bouget F.-Y."/>
            <person name="Piganeau G."/>
            <person name="De Baets B."/>
            <person name="Picard A."/>
            <person name="Delseny M."/>
            <person name="Demaille J."/>
            <person name="Van de Peer Y."/>
            <person name="Moreau H."/>
        </authorList>
    </citation>
    <scope>NUCLEOTIDE SEQUENCE [LARGE SCALE GENOMIC DNA]</scope>
    <source>
        <strain evidence="3">OTTH 0595 / CCAP 157/2 / RCC745</strain>
    </source>
</reference>
<feature type="compositionally biased region" description="Low complexity" evidence="1">
    <location>
        <begin position="246"/>
        <end position="263"/>
    </location>
</feature>
<feature type="region of interest" description="Disordered" evidence="1">
    <location>
        <begin position="246"/>
        <end position="270"/>
    </location>
</feature>
<feature type="region of interest" description="Disordered" evidence="1">
    <location>
        <begin position="429"/>
        <end position="470"/>
    </location>
</feature>
<sequence>MDFIEKRLRRARFDRALVDDEDPTPVYTTEQLVALANTLRGDDARDACEHLARRAEHASPRVARKALKLIARCCDGARDGTFTREMSKLSTRIRALQSRVGAPHPSKGDSEHAAVRAAAREAMGAIFGGAKDAASSVNGGMTSGKIEGFGDGSTVGARAMGRAEGRARDHSARPADETTPDREPRVGRLDAPLEASMRSTPKLNLDASGSGVKWKPLRPPSPETTRSDATTAARATAVEDLLADFTSTSAPSTSPEPMTTSVSKTTHSRDPSVEFTLEGSEEKAAVDKLCTPSGVRLSPVESDVVDFLRTGAHLNAQGVVIALSERLVAYAGGDAAWRSAYRAACVLERAAACEKRWLADVFLHSSAMDLLDAMANDVNAHAQLRDKARSVADALRRGFPSPARASVVPEPSARPPADDVFAQLSDLSVRAPPAPPAGVGLATLRARPPEAESNRLPSAPPFDRIDDLFK</sequence>
<dbReference type="InterPro" id="IPR039273">
    <property type="entry name" value="TEPSIN"/>
</dbReference>
<gene>
    <name evidence="2" type="ORF">OT_ostta02g04260</name>
</gene>
<dbReference type="AlphaFoldDB" id="A0A090M826"/>
<dbReference type="RefSeq" id="XP_022840831.1">
    <property type="nucleotide sequence ID" value="XM_022985150.1"/>
</dbReference>
<dbReference type="Proteomes" id="UP000009170">
    <property type="component" value="Unassembled WGS sequence"/>
</dbReference>
<dbReference type="GO" id="GO:0032588">
    <property type="term" value="C:trans-Golgi network membrane"/>
    <property type="evidence" value="ECO:0007669"/>
    <property type="project" value="TreeGrafter"/>
</dbReference>
<dbReference type="OrthoDB" id="118154at2759"/>
<evidence type="ECO:0000313" key="3">
    <source>
        <dbReference type="Proteomes" id="UP000009170"/>
    </source>
</evidence>
<dbReference type="EMBL" id="CAID01000002">
    <property type="protein sequence ID" value="CEG01188.1"/>
    <property type="molecule type" value="Genomic_DNA"/>
</dbReference>
<evidence type="ECO:0000256" key="1">
    <source>
        <dbReference type="SAM" id="MobiDB-lite"/>
    </source>
</evidence>
<keyword evidence="3" id="KW-1185">Reference proteome</keyword>
<organism evidence="2 3">
    <name type="scientific">Ostreococcus tauri</name>
    <name type="common">Marine green alga</name>
    <dbReference type="NCBI Taxonomy" id="70448"/>
    <lineage>
        <taxon>Eukaryota</taxon>
        <taxon>Viridiplantae</taxon>
        <taxon>Chlorophyta</taxon>
        <taxon>Mamiellophyceae</taxon>
        <taxon>Mamiellales</taxon>
        <taxon>Bathycoccaceae</taxon>
        <taxon>Ostreococcus</taxon>
    </lineage>
</organism>
<evidence type="ECO:0000313" key="2">
    <source>
        <dbReference type="EMBL" id="CEG01188.1"/>
    </source>
</evidence>
<dbReference type="FunCoup" id="A0A090M826">
    <property type="interactions" value="668"/>
</dbReference>
<dbReference type="KEGG" id="ota:OT_ostta02g04260"/>
<dbReference type="InParanoid" id="A0A090M826"/>
<name>A0A090M826_OSTTA</name>
<feature type="compositionally biased region" description="Basic and acidic residues" evidence="1">
    <location>
        <begin position="161"/>
        <end position="188"/>
    </location>
</feature>
<dbReference type="GeneID" id="9832534"/>
<reference evidence="2 3" key="2">
    <citation type="journal article" date="2014" name="BMC Genomics">
        <title>An improved genome of the model marine alga Ostreococcus tauri unfolds by assessing Illumina de novo assemblies.</title>
        <authorList>
            <person name="Blanc-Mathieu R."/>
            <person name="Verhelst B."/>
            <person name="Derelle E."/>
            <person name="Rombauts S."/>
            <person name="Bouget F.Y."/>
            <person name="Carre I."/>
            <person name="Chateau A."/>
            <person name="Eyre-Walker A."/>
            <person name="Grimsley N."/>
            <person name="Moreau H."/>
            <person name="Piegu B."/>
            <person name="Rivals E."/>
            <person name="Schackwitz W."/>
            <person name="Van de Peer Y."/>
            <person name="Piganeau G."/>
        </authorList>
    </citation>
    <scope>NUCLEOTIDE SEQUENCE [LARGE SCALE GENOMIC DNA]</scope>
    <source>
        <strain evidence="3">OTTH 0595 / CCAP 157/2 / RCC745</strain>
    </source>
</reference>
<accession>A0A090M826</accession>